<dbReference type="InterPro" id="IPR016181">
    <property type="entry name" value="Acyl_CoA_acyltransferase"/>
</dbReference>
<dbReference type="Proteomes" id="UP000657177">
    <property type="component" value="Unassembled WGS sequence"/>
</dbReference>
<comment type="caution">
    <text evidence="2">The sequence shown here is derived from an EMBL/GenBank/DDBJ whole genome shotgun (WGS) entry which is preliminary data.</text>
</comment>
<dbReference type="AlphaFoldDB" id="A0A8J6HYP5"/>
<dbReference type="RefSeq" id="WP_181338735.1">
    <property type="nucleotide sequence ID" value="NZ_JAAKDE010000003.1"/>
</dbReference>
<dbReference type="SUPFAM" id="SSF55729">
    <property type="entry name" value="Acyl-CoA N-acyltransferases (Nat)"/>
    <property type="match status" value="1"/>
</dbReference>
<dbReference type="Pfam" id="PF00583">
    <property type="entry name" value="Acetyltransf_1"/>
    <property type="match status" value="1"/>
</dbReference>
<keyword evidence="3" id="KW-1185">Reference proteome</keyword>
<dbReference type="CDD" id="cd04301">
    <property type="entry name" value="NAT_SF"/>
    <property type="match status" value="1"/>
</dbReference>
<dbReference type="PROSITE" id="PS51186">
    <property type="entry name" value="GNAT"/>
    <property type="match status" value="1"/>
</dbReference>
<dbReference type="InterPro" id="IPR000182">
    <property type="entry name" value="GNAT_dom"/>
</dbReference>
<accession>A0A8J6HYP5</accession>
<evidence type="ECO:0000313" key="2">
    <source>
        <dbReference type="EMBL" id="MBA2132281.1"/>
    </source>
</evidence>
<dbReference type="PANTHER" id="PTHR41368">
    <property type="entry name" value="PROTEIN YGHO"/>
    <property type="match status" value="1"/>
</dbReference>
<dbReference type="PANTHER" id="PTHR41368:SF1">
    <property type="entry name" value="PROTEIN YGHO"/>
    <property type="match status" value="1"/>
</dbReference>
<evidence type="ECO:0000313" key="3">
    <source>
        <dbReference type="Proteomes" id="UP000657177"/>
    </source>
</evidence>
<protein>
    <submittedName>
        <fullName evidence="2">GNAT family N-acetyltransferase</fullName>
    </submittedName>
</protein>
<dbReference type="EMBL" id="JAAKDE010000003">
    <property type="protein sequence ID" value="MBA2132281.1"/>
    <property type="molecule type" value="Genomic_DNA"/>
</dbReference>
<proteinExistence type="predicted"/>
<sequence length="375" mass="43244">MDRISIKPVVTRNDMRDFLWLPWNLYKNDPNWVPPLLNEVKKQLDPRFNPLLTRGPYRLFLACDSVGRPLSRVMVGIDQAENEGKSIKEGYLALFEATNEQPSTMILNHACTWLANQGIQLVRGPISPTKGENLRGLLIWGFDSPPVLMNAYNPPEYATYFEKAGFTKDVDYYAYHYDLKRIDVRKTERVVSYAQNKYGFRVNSFDRNNIEAELADIKTILEHARPEDWGDLSPPNLEDLRAYAFQLRDLIIPELIPIARNLEGKPIGFAASIPDYHRVLMKNSSFPFPIGWAKFLFNRHRISGARVFLLFVIPEYRKKGVSGTLFYHLLLKAKELGFTYGEGSTIAEFNIPMRRGAERAGGLHYKTYRVYKKDL</sequence>
<name>A0A8J6HYP5_9FIRM</name>
<feature type="domain" description="N-acetyltransferase" evidence="1">
    <location>
        <begin position="219"/>
        <end position="375"/>
    </location>
</feature>
<gene>
    <name evidence="2" type="ORF">G5B42_01780</name>
</gene>
<dbReference type="InterPro" id="IPR039968">
    <property type="entry name" value="BcerS-like"/>
</dbReference>
<reference evidence="2" key="1">
    <citation type="submission" date="2020-06" db="EMBL/GenBank/DDBJ databases">
        <title>Novel chitinolytic bacterium.</title>
        <authorList>
            <person name="Ungkulpasvich U."/>
            <person name="Kosugi A."/>
            <person name="Uke A."/>
        </authorList>
    </citation>
    <scope>NUCLEOTIDE SEQUENCE</scope>
    <source>
        <strain evidence="2">UUS1-1</strain>
    </source>
</reference>
<dbReference type="GO" id="GO:0016747">
    <property type="term" value="F:acyltransferase activity, transferring groups other than amino-acyl groups"/>
    <property type="evidence" value="ECO:0007669"/>
    <property type="project" value="InterPro"/>
</dbReference>
<dbReference type="Gene3D" id="3.40.630.30">
    <property type="match status" value="1"/>
</dbReference>
<evidence type="ECO:0000259" key="1">
    <source>
        <dbReference type="PROSITE" id="PS51186"/>
    </source>
</evidence>
<organism evidence="2 3">
    <name type="scientific">Capillibacterium thermochitinicola</name>
    <dbReference type="NCBI Taxonomy" id="2699427"/>
    <lineage>
        <taxon>Bacteria</taxon>
        <taxon>Bacillati</taxon>
        <taxon>Bacillota</taxon>
        <taxon>Capillibacterium</taxon>
    </lineage>
</organism>